<reference evidence="2" key="1">
    <citation type="journal article" date="2019" name="Int. J. Syst. Evol. Microbiol.">
        <title>The Global Catalogue of Microorganisms (GCM) 10K type strain sequencing project: providing services to taxonomists for standard genome sequencing and annotation.</title>
        <authorList>
            <consortium name="The Broad Institute Genomics Platform"/>
            <consortium name="The Broad Institute Genome Sequencing Center for Infectious Disease"/>
            <person name="Wu L."/>
            <person name="Ma J."/>
        </authorList>
    </citation>
    <scope>NUCLEOTIDE SEQUENCE [LARGE SCALE GENOMIC DNA]</scope>
    <source>
        <strain evidence="2">JCM 17695</strain>
    </source>
</reference>
<proteinExistence type="predicted"/>
<evidence type="ECO:0008006" key="3">
    <source>
        <dbReference type="Google" id="ProtNLM"/>
    </source>
</evidence>
<dbReference type="Proteomes" id="UP001596512">
    <property type="component" value="Unassembled WGS sequence"/>
</dbReference>
<accession>A0ABW2TIV7</accession>
<name>A0ABW2TIV7_9PSEU</name>
<keyword evidence="2" id="KW-1185">Reference proteome</keyword>
<protein>
    <recommendedName>
        <fullName evidence="3">(2Fe-2S) ferredoxin domain-containing protein</fullName>
    </recommendedName>
</protein>
<comment type="caution">
    <text evidence="1">The sequence shown here is derived from an EMBL/GenBank/DDBJ whole genome shotgun (WGS) entry which is preliminary data.</text>
</comment>
<dbReference type="EMBL" id="JBHTEY010000004">
    <property type="protein sequence ID" value="MFC7613677.1"/>
    <property type="molecule type" value="Genomic_DNA"/>
</dbReference>
<sequence length="82" mass="8554">MKVTVCRGCCCGTIAKHPKVDHAGQVERLRAIGARVGATVRLADCLDACETSNVVVVQAPGSSRCGWAGCSPTPSWPTSRRG</sequence>
<organism evidence="1 2">
    <name type="scientific">Actinokineospora soli</name>
    <dbReference type="NCBI Taxonomy" id="1048753"/>
    <lineage>
        <taxon>Bacteria</taxon>
        <taxon>Bacillati</taxon>
        <taxon>Actinomycetota</taxon>
        <taxon>Actinomycetes</taxon>
        <taxon>Pseudonocardiales</taxon>
        <taxon>Pseudonocardiaceae</taxon>
        <taxon>Actinokineospora</taxon>
    </lineage>
</organism>
<evidence type="ECO:0000313" key="2">
    <source>
        <dbReference type="Proteomes" id="UP001596512"/>
    </source>
</evidence>
<evidence type="ECO:0000313" key="1">
    <source>
        <dbReference type="EMBL" id="MFC7613677.1"/>
    </source>
</evidence>
<gene>
    <name evidence="1" type="ORF">ACFQV2_08835</name>
</gene>